<proteinExistence type="predicted"/>
<reference evidence="1" key="1">
    <citation type="submission" date="2021-10" db="EMBL/GenBank/DDBJ databases">
        <title>Tropical sea cucumber genome reveals ecological adaptation and Cuvierian tubules defense mechanism.</title>
        <authorList>
            <person name="Chen T."/>
        </authorList>
    </citation>
    <scope>NUCLEOTIDE SEQUENCE</scope>
    <source>
        <strain evidence="1">Nanhai2018</strain>
        <tissue evidence="1">Muscle</tissue>
    </source>
</reference>
<dbReference type="EMBL" id="JAIZAY010000001">
    <property type="protein sequence ID" value="KAJ8049637.1"/>
    <property type="molecule type" value="Genomic_DNA"/>
</dbReference>
<comment type="caution">
    <text evidence="1">The sequence shown here is derived from an EMBL/GenBank/DDBJ whole genome shotgun (WGS) entry which is preliminary data.</text>
</comment>
<dbReference type="Proteomes" id="UP001152320">
    <property type="component" value="Chromosome 1"/>
</dbReference>
<accession>A0A9Q1CPN3</accession>
<sequence>MTQEDWARWTETVAVCLRQKTHWTEPGCILWDGAKMKARSNATAYGYLRLKLPGSEDRKYGRVHVLAYLVASIFVRDLFMQN</sequence>
<organism evidence="1 2">
    <name type="scientific">Holothuria leucospilota</name>
    <name type="common">Black long sea cucumber</name>
    <name type="synonym">Mertensiothuria leucospilota</name>
    <dbReference type="NCBI Taxonomy" id="206669"/>
    <lineage>
        <taxon>Eukaryota</taxon>
        <taxon>Metazoa</taxon>
        <taxon>Echinodermata</taxon>
        <taxon>Eleutherozoa</taxon>
        <taxon>Echinozoa</taxon>
        <taxon>Holothuroidea</taxon>
        <taxon>Aspidochirotacea</taxon>
        <taxon>Aspidochirotida</taxon>
        <taxon>Holothuriidae</taxon>
        <taxon>Holothuria</taxon>
    </lineage>
</organism>
<protein>
    <submittedName>
        <fullName evidence="1">Uncharacterized protein</fullName>
    </submittedName>
</protein>
<evidence type="ECO:0000313" key="2">
    <source>
        <dbReference type="Proteomes" id="UP001152320"/>
    </source>
</evidence>
<gene>
    <name evidence="1" type="ORF">HOLleu_02472</name>
</gene>
<evidence type="ECO:0000313" key="1">
    <source>
        <dbReference type="EMBL" id="KAJ8049637.1"/>
    </source>
</evidence>
<keyword evidence="2" id="KW-1185">Reference proteome</keyword>
<name>A0A9Q1CPN3_HOLLE</name>
<dbReference type="AlphaFoldDB" id="A0A9Q1CPN3"/>